<name>A0ABM4B168_HYDVU</name>
<proteinExistence type="predicted"/>
<dbReference type="Gene3D" id="3.30.420.10">
    <property type="entry name" value="Ribonuclease H-like superfamily/Ribonuclease H"/>
    <property type="match status" value="1"/>
</dbReference>
<dbReference type="InterPro" id="IPR004875">
    <property type="entry name" value="DDE_SF_endonuclease_dom"/>
</dbReference>
<evidence type="ECO:0000313" key="3">
    <source>
        <dbReference type="Proteomes" id="UP001652625"/>
    </source>
</evidence>
<dbReference type="InterPro" id="IPR050863">
    <property type="entry name" value="CenT-Element_Derived"/>
</dbReference>
<dbReference type="RefSeq" id="XP_065642536.1">
    <property type="nucleotide sequence ID" value="XM_065786464.1"/>
</dbReference>
<keyword evidence="1" id="KW-0812">Transmembrane</keyword>
<evidence type="ECO:0000313" key="4">
    <source>
        <dbReference type="RefSeq" id="XP_065642536.1"/>
    </source>
</evidence>
<feature type="domain" description="DDE-1" evidence="2">
    <location>
        <begin position="217"/>
        <end position="382"/>
    </location>
</feature>
<dbReference type="PANTHER" id="PTHR19303">
    <property type="entry name" value="TRANSPOSON"/>
    <property type="match status" value="1"/>
</dbReference>
<organism evidence="3 4">
    <name type="scientific">Hydra vulgaris</name>
    <name type="common">Hydra</name>
    <name type="synonym">Hydra attenuata</name>
    <dbReference type="NCBI Taxonomy" id="6087"/>
    <lineage>
        <taxon>Eukaryota</taxon>
        <taxon>Metazoa</taxon>
        <taxon>Cnidaria</taxon>
        <taxon>Hydrozoa</taxon>
        <taxon>Hydroidolina</taxon>
        <taxon>Anthoathecata</taxon>
        <taxon>Aplanulata</taxon>
        <taxon>Hydridae</taxon>
        <taxon>Hydra</taxon>
    </lineage>
</organism>
<reference evidence="4" key="2">
    <citation type="submission" date="2025-08" db="UniProtKB">
        <authorList>
            <consortium name="RefSeq"/>
        </authorList>
    </citation>
    <scope>IDENTIFICATION</scope>
</reference>
<accession>A0ABM4B168</accession>
<gene>
    <name evidence="4" type="primary">LOC136074159</name>
</gene>
<dbReference type="Pfam" id="PF03184">
    <property type="entry name" value="DDE_1"/>
    <property type="match status" value="1"/>
</dbReference>
<dbReference type="InterPro" id="IPR036397">
    <property type="entry name" value="RNaseH_sf"/>
</dbReference>
<keyword evidence="1" id="KW-1133">Transmembrane helix</keyword>
<dbReference type="Proteomes" id="UP001652625">
    <property type="component" value="Chromosome 01"/>
</dbReference>
<evidence type="ECO:0000259" key="2">
    <source>
        <dbReference type="Pfam" id="PF03184"/>
    </source>
</evidence>
<dbReference type="GeneID" id="136074159"/>
<feature type="transmembrane region" description="Helical" evidence="1">
    <location>
        <begin position="217"/>
        <end position="238"/>
    </location>
</feature>
<protein>
    <submittedName>
        <fullName evidence="4">Uncharacterized protein LOC136074159</fullName>
    </submittedName>
</protein>
<keyword evidence="3" id="KW-1185">Reference proteome</keyword>
<dbReference type="PANTHER" id="PTHR19303:SF74">
    <property type="entry name" value="POGO TRANSPOSABLE ELEMENT WITH KRAB DOMAIN"/>
    <property type="match status" value="1"/>
</dbReference>
<reference evidence="3" key="1">
    <citation type="submission" date="2025-05" db="UniProtKB">
        <authorList>
            <consortium name="RefSeq"/>
        </authorList>
    </citation>
    <scope>NUCLEOTIDE SEQUENCE [LARGE SCALE GENOMIC DNA]</scope>
</reference>
<evidence type="ECO:0000256" key="1">
    <source>
        <dbReference type="SAM" id="Phobius"/>
    </source>
</evidence>
<sequence>MPRVYNRKSESPHVSENILKVAAAEVENGISLREAAYSAGISKSALHSCIKKKCQYPAANLQPNYKHSMIFSVAQEETLSTYLKSCSDMLYGLTPVQVRALAFEMAQANKIKCPLRWIEQKKAGRDWLTGFLKRNPKLSVRKPEATSIVRASAFNRYTIDIFFNKLQEGMTESKATSFKIFNLDETGFTTVQKTPRVIASKGSKQVGQITSRERGELVTVCCSVSAAGVAILPVIVFPRKLFRNSLMRGAPEGSIRLANQSGWMNAEIFIDVLKHFVKFARPTADHKVLLIIDNHESQLSLQSLEYAKENHVCMMTLPPHSSHKTQPLDRSVFGPIKTYFNAAANSWMLSNPGQAIKIYEMASLIRQAWEKSSTPTNIMSGFRVTGIWPYDRHVYGDDIFLPSVVTDRDVPQEPCSEGSCEKSITIATPSDISDLDVQHEAVFTDRDVPQEPCNEGSCEKYNTSAILSDISGLGVQHEAVKENLTVFSPETVRGYPKAPSRKILRRGRKKGKCMIATSTPEILRIKNEVLNKQKGTKIVLLKSKNVRKNILRKSNSDLDVDFNKITNDVSANCYSLEFEEELEIVSFSVVQNASVSDYVLCEVCSKNNISYNVGIVQKEINSNFDVEVSFLKYQNKKTSKFVKPRINDIRSVNIDDIKAVLPQPLA</sequence>
<keyword evidence="1" id="KW-0472">Membrane</keyword>